<comment type="similarity">
    <text evidence="1">Belongs to the 'GDXG' lipolytic enzyme family.</text>
</comment>
<dbReference type="PANTHER" id="PTHR23025">
    <property type="entry name" value="TRIACYLGLYCEROL LIPASE"/>
    <property type="match status" value="1"/>
</dbReference>
<dbReference type="GO" id="GO:0004771">
    <property type="term" value="F:sterol ester esterase activity"/>
    <property type="evidence" value="ECO:0007669"/>
    <property type="project" value="TreeGrafter"/>
</dbReference>
<dbReference type="EMBL" id="LT629740">
    <property type="protein sequence ID" value="SDT67732.1"/>
    <property type="molecule type" value="Genomic_DNA"/>
</dbReference>
<dbReference type="GO" id="GO:0004806">
    <property type="term" value="F:triacylglycerol lipase activity"/>
    <property type="evidence" value="ECO:0007669"/>
    <property type="project" value="TreeGrafter"/>
</dbReference>
<dbReference type="InterPro" id="IPR029058">
    <property type="entry name" value="AB_hydrolase_fold"/>
</dbReference>
<evidence type="ECO:0000313" key="4">
    <source>
        <dbReference type="EMBL" id="SDT67732.1"/>
    </source>
</evidence>
<dbReference type="GO" id="GO:0005829">
    <property type="term" value="C:cytosol"/>
    <property type="evidence" value="ECO:0007669"/>
    <property type="project" value="TreeGrafter"/>
</dbReference>
<keyword evidence="5" id="KW-1185">Reference proteome</keyword>
<dbReference type="SUPFAM" id="SSF53474">
    <property type="entry name" value="alpha/beta-Hydrolases"/>
    <property type="match status" value="1"/>
</dbReference>
<evidence type="ECO:0000256" key="1">
    <source>
        <dbReference type="ARBA" id="ARBA00010515"/>
    </source>
</evidence>
<dbReference type="InterPro" id="IPR013094">
    <property type="entry name" value="AB_hydrolase_3"/>
</dbReference>
<dbReference type="InterPro" id="IPR002168">
    <property type="entry name" value="Lipase_GDXG_HIS_AS"/>
</dbReference>
<accession>A0A1H2CBV9</accession>
<reference evidence="4 5" key="1">
    <citation type="submission" date="2016-10" db="EMBL/GenBank/DDBJ databases">
        <authorList>
            <person name="de Groot N.N."/>
        </authorList>
    </citation>
    <scope>NUCLEOTIDE SEQUENCE [LARGE SCALE GENOMIC DNA]</scope>
    <source>
        <strain evidence="4 5">MP1X4</strain>
    </source>
</reference>
<evidence type="ECO:0000256" key="2">
    <source>
        <dbReference type="ARBA" id="ARBA00022801"/>
    </source>
</evidence>
<gene>
    <name evidence="4" type="ORF">SAMN05216490_4825</name>
</gene>
<dbReference type="OrthoDB" id="9815425at2"/>
<feature type="domain" description="Alpha/beta hydrolase fold-3" evidence="3">
    <location>
        <begin position="50"/>
        <end position="248"/>
    </location>
</feature>
<evidence type="ECO:0000313" key="5">
    <source>
        <dbReference type="Proteomes" id="UP000199679"/>
    </source>
</evidence>
<dbReference type="PROSITE" id="PS01173">
    <property type="entry name" value="LIPASE_GDXG_HIS"/>
    <property type="match status" value="1"/>
</dbReference>
<dbReference type="GO" id="GO:0019433">
    <property type="term" value="P:triglyceride catabolic process"/>
    <property type="evidence" value="ECO:0007669"/>
    <property type="project" value="TreeGrafter"/>
</dbReference>
<dbReference type="STRING" id="652787.SAMN05216490_4825"/>
<dbReference type="AlphaFoldDB" id="A0A1H2CBV9"/>
<organism evidence="4 5">
    <name type="scientific">Mucilaginibacter mallensis</name>
    <dbReference type="NCBI Taxonomy" id="652787"/>
    <lineage>
        <taxon>Bacteria</taxon>
        <taxon>Pseudomonadati</taxon>
        <taxon>Bacteroidota</taxon>
        <taxon>Sphingobacteriia</taxon>
        <taxon>Sphingobacteriales</taxon>
        <taxon>Sphingobacteriaceae</taxon>
        <taxon>Mucilaginibacter</taxon>
    </lineage>
</organism>
<protein>
    <submittedName>
        <fullName evidence="4">Acetyl esterase/lipase</fullName>
    </submittedName>
</protein>
<name>A0A1H2CBV9_MUCMA</name>
<dbReference type="Pfam" id="PF07859">
    <property type="entry name" value="Abhydrolase_3"/>
    <property type="match status" value="1"/>
</dbReference>
<keyword evidence="2" id="KW-0378">Hydrolase</keyword>
<dbReference type="PANTHER" id="PTHR23025:SF3">
    <property type="entry name" value="HORMONE-SENSITIVE LIPASE"/>
    <property type="match status" value="1"/>
</dbReference>
<dbReference type="RefSeq" id="WP_091379377.1">
    <property type="nucleotide sequence ID" value="NZ_LT629740.1"/>
</dbReference>
<dbReference type="Proteomes" id="UP000199679">
    <property type="component" value="Chromosome I"/>
</dbReference>
<proteinExistence type="inferred from homology"/>
<sequence>MEDITARRGKFNQLGSIYPKQASVKTGHVIINGVSCYWLTPEKPAPNKIVIHLHGGAFAVGSIQSHESMLTHFAHKLQTKVLFVDYALAPELPYPNALNDVMNVYTALIAQYPGYKVDFIGDSAGAGLIVSAVGEILKKHIQLPNAAVFISPWISLHCDNPSHEDNRAIDPILSREYLKSSAKDYIGNIPIEIVSPENVELSAFPPVLIMVGTNEILQDDSINFYNSIKAIQPAAKLSIYENQVHVWMLTGMPSAASQQALTEIKEFLN</sequence>
<evidence type="ECO:0000259" key="3">
    <source>
        <dbReference type="Pfam" id="PF07859"/>
    </source>
</evidence>
<dbReference type="Gene3D" id="3.40.50.1820">
    <property type="entry name" value="alpha/beta hydrolase"/>
    <property type="match status" value="1"/>
</dbReference>